<reference evidence="5" key="1">
    <citation type="submission" date="2020-12" db="EMBL/GenBank/DDBJ databases">
        <title>WGS assembly of Carya illinoinensis cv. Pawnee.</title>
        <authorList>
            <person name="Platts A."/>
            <person name="Shu S."/>
            <person name="Wright S."/>
            <person name="Barry K."/>
            <person name="Edger P."/>
            <person name="Pires J.C."/>
            <person name="Schmutz J."/>
        </authorList>
    </citation>
    <scope>NUCLEOTIDE SEQUENCE</scope>
    <source>
        <tissue evidence="5">Leaf</tissue>
    </source>
</reference>
<evidence type="ECO:0000313" key="6">
    <source>
        <dbReference type="Proteomes" id="UP000811609"/>
    </source>
</evidence>
<gene>
    <name evidence="5" type="ORF">CIPAW_03G206100</name>
</gene>
<evidence type="ECO:0000313" key="5">
    <source>
        <dbReference type="EMBL" id="KAG6661885.1"/>
    </source>
</evidence>
<keyword evidence="2" id="KW-0677">Repeat</keyword>
<dbReference type="EMBL" id="CM031811">
    <property type="protein sequence ID" value="KAG6661886.1"/>
    <property type="molecule type" value="Genomic_DNA"/>
</dbReference>
<dbReference type="SUPFAM" id="SSF81901">
    <property type="entry name" value="HCP-like"/>
    <property type="match status" value="1"/>
</dbReference>
<feature type="repeat" description="PPR" evidence="3">
    <location>
        <begin position="368"/>
        <end position="402"/>
    </location>
</feature>
<dbReference type="Gene3D" id="1.25.40.10">
    <property type="entry name" value="Tetratricopeptide repeat domain"/>
    <property type="match status" value="5"/>
</dbReference>
<dbReference type="AlphaFoldDB" id="A0A8T1R594"/>
<dbReference type="PANTHER" id="PTHR47939">
    <property type="entry name" value="MEMBRANE-ASSOCIATED SALT-INDUCIBLE PROTEIN-LIKE"/>
    <property type="match status" value="1"/>
</dbReference>
<evidence type="ECO:0008006" key="7">
    <source>
        <dbReference type="Google" id="ProtNLM"/>
    </source>
</evidence>
<organism evidence="5 6">
    <name type="scientific">Carya illinoinensis</name>
    <name type="common">Pecan</name>
    <dbReference type="NCBI Taxonomy" id="32201"/>
    <lineage>
        <taxon>Eukaryota</taxon>
        <taxon>Viridiplantae</taxon>
        <taxon>Streptophyta</taxon>
        <taxon>Embryophyta</taxon>
        <taxon>Tracheophyta</taxon>
        <taxon>Spermatophyta</taxon>
        <taxon>Magnoliopsida</taxon>
        <taxon>eudicotyledons</taxon>
        <taxon>Gunneridae</taxon>
        <taxon>Pentapetalae</taxon>
        <taxon>rosids</taxon>
        <taxon>fabids</taxon>
        <taxon>Fagales</taxon>
        <taxon>Juglandaceae</taxon>
        <taxon>Carya</taxon>
    </lineage>
</organism>
<dbReference type="NCBIfam" id="TIGR00756">
    <property type="entry name" value="PPR"/>
    <property type="match status" value="10"/>
</dbReference>
<comment type="caution">
    <text evidence="5">The sequence shown here is derived from an EMBL/GenBank/DDBJ whole genome shotgun (WGS) entry which is preliminary data.</text>
</comment>
<dbReference type="InterPro" id="IPR002885">
    <property type="entry name" value="PPR_rpt"/>
</dbReference>
<dbReference type="EMBL" id="CM031811">
    <property type="protein sequence ID" value="KAG6661885.1"/>
    <property type="molecule type" value="Genomic_DNA"/>
</dbReference>
<dbReference type="Pfam" id="PF13041">
    <property type="entry name" value="PPR_2"/>
    <property type="match status" value="4"/>
</dbReference>
<feature type="repeat" description="PPR" evidence="3">
    <location>
        <begin position="297"/>
        <end position="331"/>
    </location>
</feature>
<comment type="similarity">
    <text evidence="1">Belongs to the PPR family. P subfamily.</text>
</comment>
<dbReference type="PROSITE" id="PS51375">
    <property type="entry name" value="PPR"/>
    <property type="match status" value="9"/>
</dbReference>
<protein>
    <recommendedName>
        <fullName evidence="7">Pentatricopeptide repeat-containing protein</fullName>
    </recommendedName>
</protein>
<dbReference type="OrthoDB" id="185373at2759"/>
<feature type="repeat" description="PPR" evidence="3">
    <location>
        <begin position="403"/>
        <end position="437"/>
    </location>
</feature>
<name>A0A8T1R594_CARIL</name>
<proteinExistence type="inferred from homology"/>
<feature type="compositionally biased region" description="Polar residues" evidence="4">
    <location>
        <begin position="9"/>
        <end position="22"/>
    </location>
</feature>
<feature type="repeat" description="PPR" evidence="3">
    <location>
        <begin position="508"/>
        <end position="542"/>
    </location>
</feature>
<feature type="repeat" description="PPR" evidence="3">
    <location>
        <begin position="157"/>
        <end position="191"/>
    </location>
</feature>
<dbReference type="EMBL" id="CM031811">
    <property type="protein sequence ID" value="KAG6661887.1"/>
    <property type="molecule type" value="Genomic_DNA"/>
</dbReference>
<evidence type="ECO:0000256" key="3">
    <source>
        <dbReference type="PROSITE-ProRule" id="PRU00708"/>
    </source>
</evidence>
<evidence type="ECO:0000256" key="4">
    <source>
        <dbReference type="SAM" id="MobiDB-lite"/>
    </source>
</evidence>
<feature type="region of interest" description="Disordered" evidence="4">
    <location>
        <begin position="1"/>
        <end position="22"/>
    </location>
</feature>
<sequence>MKSTESKQKPNTKSGRPSLNSGHNHERIVIENICEPRAEPSDGVALQMTLLFFTTRTPWVRASKVAIAHFHSLAQGVSWSRPFSDKEVISNRSSDAWLVKVVCTLFIRSHLSDTCLGYLSKNLTPLIAFEVVRRLNNPKLGLKFFEFSRESLSVSHTLRTYNLLMRSLCQMGAYDSAKVVFDCMRSDGHLPDSSIVAFLVSSYTQVGKFDLAKKLLAEAQRDKVGLSIFVYNKLLDELVRWNMVDEAVCLFREHMELHSHPDTFTFNILIRGLCRMGEVDQAFVFFNDMGSFGCSPDAVTYNTLINGLCRVNEVNRGHELLKEVRTRGEPKPDVVTYTSLISGYCKLGKMDDASVLFDEMINSGIKPNAITFNVLIDGFGKAGDMLSALSMYEKMLFLGYFPDVVTFTSLIDGYCRTGQVNRGLKLWHEMSARNVGPNVYTYSVLINGLSKENRMHEARDLLRQLKCSDIVPKPFMYNPVIDLFCKAGNVDEANEIVAEMEEKKCKLDKVTFTILIIGHCMKGRMFEAISIFNKMLSIGCAPDTITVNSLISCLLKAGMPNEAFHIKQTVSQDLDLFVPSLKRTIPVGTNMDIPMAV</sequence>
<evidence type="ECO:0000256" key="1">
    <source>
        <dbReference type="ARBA" id="ARBA00007626"/>
    </source>
</evidence>
<evidence type="ECO:0000256" key="2">
    <source>
        <dbReference type="ARBA" id="ARBA00022737"/>
    </source>
</evidence>
<feature type="repeat" description="PPR" evidence="3">
    <location>
        <begin position="438"/>
        <end position="472"/>
    </location>
</feature>
<dbReference type="PANTHER" id="PTHR47939:SF13">
    <property type="entry name" value="OS03G0201400 PROTEIN"/>
    <property type="match status" value="1"/>
</dbReference>
<feature type="repeat" description="PPR" evidence="3">
    <location>
        <begin position="262"/>
        <end position="296"/>
    </location>
</feature>
<accession>A0A8T1R594</accession>
<dbReference type="Proteomes" id="UP000811609">
    <property type="component" value="Chromosome 3"/>
</dbReference>
<dbReference type="InterPro" id="IPR011990">
    <property type="entry name" value="TPR-like_helical_dom_sf"/>
</dbReference>
<dbReference type="Pfam" id="PF01535">
    <property type="entry name" value="PPR"/>
    <property type="match status" value="3"/>
</dbReference>
<feature type="repeat" description="PPR" evidence="3">
    <location>
        <begin position="473"/>
        <end position="507"/>
    </location>
</feature>
<feature type="repeat" description="PPR" evidence="3">
    <location>
        <begin position="333"/>
        <end position="367"/>
    </location>
</feature>
<dbReference type="InterPro" id="IPR050667">
    <property type="entry name" value="PPR-containing_protein"/>
</dbReference>
<keyword evidence="6" id="KW-1185">Reference proteome</keyword>